<dbReference type="PANTHER" id="PTHR43329">
    <property type="entry name" value="EPOXIDE HYDROLASE"/>
    <property type="match status" value="1"/>
</dbReference>
<feature type="signal peptide" evidence="1">
    <location>
        <begin position="1"/>
        <end position="25"/>
    </location>
</feature>
<dbReference type="InterPro" id="IPR000073">
    <property type="entry name" value="AB_hydrolase_1"/>
</dbReference>
<dbReference type="OrthoDB" id="408373at2759"/>
<dbReference type="SUPFAM" id="SSF53335">
    <property type="entry name" value="S-adenosyl-L-methionine-dependent methyltransferases"/>
    <property type="match status" value="1"/>
</dbReference>
<dbReference type="InterPro" id="IPR029063">
    <property type="entry name" value="SAM-dependent_MTases_sf"/>
</dbReference>
<feature type="chain" id="PRO_5034168709" description="AB hydrolase-1 domain-containing protein" evidence="1">
    <location>
        <begin position="26"/>
        <end position="572"/>
    </location>
</feature>
<dbReference type="AlphaFoldDB" id="A0A8H5BGK7"/>
<dbReference type="Proteomes" id="UP000567179">
    <property type="component" value="Unassembled WGS sequence"/>
</dbReference>
<accession>A0A8H5BGK7</accession>
<dbReference type="Pfam" id="PF00561">
    <property type="entry name" value="Abhydrolase_1"/>
    <property type="match status" value="1"/>
</dbReference>
<keyword evidence="4" id="KW-1185">Reference proteome</keyword>
<keyword evidence="1" id="KW-0732">Signal</keyword>
<evidence type="ECO:0000256" key="1">
    <source>
        <dbReference type="SAM" id="SignalP"/>
    </source>
</evidence>
<name>A0A8H5BGK7_9AGAR</name>
<protein>
    <recommendedName>
        <fullName evidence="2">AB hydrolase-1 domain-containing protein</fullName>
    </recommendedName>
</protein>
<organism evidence="3 4">
    <name type="scientific">Psilocybe cf. subviscida</name>
    <dbReference type="NCBI Taxonomy" id="2480587"/>
    <lineage>
        <taxon>Eukaryota</taxon>
        <taxon>Fungi</taxon>
        <taxon>Dikarya</taxon>
        <taxon>Basidiomycota</taxon>
        <taxon>Agaricomycotina</taxon>
        <taxon>Agaricomycetes</taxon>
        <taxon>Agaricomycetidae</taxon>
        <taxon>Agaricales</taxon>
        <taxon>Agaricineae</taxon>
        <taxon>Strophariaceae</taxon>
        <taxon>Psilocybe</taxon>
    </lineage>
</organism>
<dbReference type="Gene3D" id="3.40.50.150">
    <property type="entry name" value="Vaccinia Virus protein VP39"/>
    <property type="match status" value="1"/>
</dbReference>
<evidence type="ECO:0000313" key="4">
    <source>
        <dbReference type="Proteomes" id="UP000567179"/>
    </source>
</evidence>
<feature type="domain" description="AB hydrolase-1" evidence="2">
    <location>
        <begin position="67"/>
        <end position="211"/>
    </location>
</feature>
<comment type="caution">
    <text evidence="3">The sequence shown here is derived from an EMBL/GenBank/DDBJ whole genome shotgun (WGS) entry which is preliminary data.</text>
</comment>
<dbReference type="Gene3D" id="3.40.50.1820">
    <property type="entry name" value="alpha/beta hydrolase"/>
    <property type="match status" value="1"/>
</dbReference>
<evidence type="ECO:0000259" key="2">
    <source>
        <dbReference type="Pfam" id="PF00561"/>
    </source>
</evidence>
<evidence type="ECO:0000313" key="3">
    <source>
        <dbReference type="EMBL" id="KAF5322653.1"/>
    </source>
</evidence>
<sequence length="572" mass="63987">MFNLGRWMLLSAWLGLALPTQGTNASFQPSDYSKKTTVCQAIRRGEVDEIVDIRLSHVDINAAAPTTIVMVHGWPSLWSTWSNQIMQFKDDYHLIVPDLRGFGESTHPGEPQSSGTMGDMVSDLVCILESANVSSAICMGHDWGSAICYEAARARPDIFTGVVGAAIPYLPSVGHYVPIENLLPLFPALTYQLFFDRKTKEAVRELDTDIRRTTRATLRTVASPPPSHFLKNADSFLAAWDDVKEIDPVPFFSQEEEDYFVEQYGIQGFKNTMSTPNAASSVTITAKPIDHIARHREGNVYLLPSDELEAQRLQLQHGLLRELFEGRIVYPPVTINDGDEVLDIGTGNGVWALEFADTHPNASNAKITGIDIGARLFPLSPPSNVRFHTVDVLNLPPSWDARFTFVHQRNLIAALQYNQWETVIASIYRITAPGGWVQFLEPNASAHMERCGPVSNKFMEMLDRLEKAVGLDFKCALRLSSLLKHAGFVNVHTERRVMELGEWDGELGKKYAENEISIFRGFKTPVLNQGGLGIVTNEQEFDKFMDDMEEEWNSKPSLAIGWYYTTGQKVAM</sequence>
<dbReference type="CDD" id="cd02440">
    <property type="entry name" value="AdoMet_MTases"/>
    <property type="match status" value="1"/>
</dbReference>
<dbReference type="Pfam" id="PF13489">
    <property type="entry name" value="Methyltransf_23"/>
    <property type="match status" value="1"/>
</dbReference>
<dbReference type="InterPro" id="IPR029058">
    <property type="entry name" value="AB_hydrolase_fold"/>
</dbReference>
<proteinExistence type="predicted"/>
<dbReference type="SUPFAM" id="SSF53474">
    <property type="entry name" value="alpha/beta-Hydrolases"/>
    <property type="match status" value="1"/>
</dbReference>
<dbReference type="EMBL" id="JAACJJ010000028">
    <property type="protein sequence ID" value="KAF5322653.1"/>
    <property type="molecule type" value="Genomic_DNA"/>
</dbReference>
<gene>
    <name evidence="3" type="ORF">D9619_001283</name>
</gene>
<reference evidence="3 4" key="1">
    <citation type="journal article" date="2020" name="ISME J.">
        <title>Uncovering the hidden diversity of litter-decomposition mechanisms in mushroom-forming fungi.</title>
        <authorList>
            <person name="Floudas D."/>
            <person name="Bentzer J."/>
            <person name="Ahren D."/>
            <person name="Johansson T."/>
            <person name="Persson P."/>
            <person name="Tunlid A."/>
        </authorList>
    </citation>
    <scope>NUCLEOTIDE SEQUENCE [LARGE SCALE GENOMIC DNA]</scope>
    <source>
        <strain evidence="3 4">CBS 101986</strain>
    </source>
</reference>